<dbReference type="Proteomes" id="UP000642748">
    <property type="component" value="Unassembled WGS sequence"/>
</dbReference>
<accession>A0A8J3QTX3</accession>
<keyword evidence="3" id="KW-1185">Reference proteome</keyword>
<evidence type="ECO:0000313" key="2">
    <source>
        <dbReference type="EMBL" id="GIH16396.1"/>
    </source>
</evidence>
<gene>
    <name evidence="2" type="ORF">Raf01_45680</name>
</gene>
<dbReference type="AlphaFoldDB" id="A0A8J3QTX3"/>
<sequence>MSQPEESKAKTASTDDVLLRTAKEGAREPDEALRPPEEELPEEERRHSKPQHKLTG</sequence>
<proteinExistence type="predicted"/>
<dbReference type="EMBL" id="BONZ01000043">
    <property type="protein sequence ID" value="GIH16396.1"/>
    <property type="molecule type" value="Genomic_DNA"/>
</dbReference>
<evidence type="ECO:0000313" key="3">
    <source>
        <dbReference type="Proteomes" id="UP000642748"/>
    </source>
</evidence>
<reference evidence="2" key="1">
    <citation type="submission" date="2021-01" db="EMBL/GenBank/DDBJ databases">
        <title>Whole genome shotgun sequence of Rugosimonospora africana NBRC 104875.</title>
        <authorList>
            <person name="Komaki H."/>
            <person name="Tamura T."/>
        </authorList>
    </citation>
    <scope>NUCLEOTIDE SEQUENCE</scope>
    <source>
        <strain evidence="2">NBRC 104875</strain>
    </source>
</reference>
<protein>
    <submittedName>
        <fullName evidence="2">Uncharacterized protein</fullName>
    </submittedName>
</protein>
<organism evidence="2 3">
    <name type="scientific">Rugosimonospora africana</name>
    <dbReference type="NCBI Taxonomy" id="556532"/>
    <lineage>
        <taxon>Bacteria</taxon>
        <taxon>Bacillati</taxon>
        <taxon>Actinomycetota</taxon>
        <taxon>Actinomycetes</taxon>
        <taxon>Micromonosporales</taxon>
        <taxon>Micromonosporaceae</taxon>
        <taxon>Rugosimonospora</taxon>
    </lineage>
</organism>
<feature type="region of interest" description="Disordered" evidence="1">
    <location>
        <begin position="1"/>
        <end position="56"/>
    </location>
</feature>
<comment type="caution">
    <text evidence="2">The sequence shown here is derived from an EMBL/GenBank/DDBJ whole genome shotgun (WGS) entry which is preliminary data.</text>
</comment>
<feature type="compositionally biased region" description="Basic and acidic residues" evidence="1">
    <location>
        <begin position="17"/>
        <end position="37"/>
    </location>
</feature>
<feature type="compositionally biased region" description="Basic residues" evidence="1">
    <location>
        <begin position="47"/>
        <end position="56"/>
    </location>
</feature>
<dbReference type="RefSeq" id="WP_203919980.1">
    <property type="nucleotide sequence ID" value="NZ_BONZ01000043.1"/>
</dbReference>
<name>A0A8J3QTX3_9ACTN</name>
<evidence type="ECO:0000256" key="1">
    <source>
        <dbReference type="SAM" id="MobiDB-lite"/>
    </source>
</evidence>